<proteinExistence type="predicted"/>
<evidence type="ECO:0000313" key="2">
    <source>
        <dbReference type="EMBL" id="HJG80487.1"/>
    </source>
</evidence>
<dbReference type="Gene3D" id="3.40.50.1820">
    <property type="entry name" value="alpha/beta hydrolase"/>
    <property type="match status" value="1"/>
</dbReference>
<gene>
    <name evidence="2" type="ORF">K8V08_08755</name>
</gene>
<evidence type="ECO:0000259" key="1">
    <source>
        <dbReference type="Pfam" id="PF08840"/>
    </source>
</evidence>
<accession>A0A921SP21</accession>
<dbReference type="PANTHER" id="PTHR10824:SF4">
    <property type="entry name" value="ACYL-COENZYME A THIOESTERASE 1-LIKE"/>
    <property type="match status" value="1"/>
</dbReference>
<reference evidence="2" key="2">
    <citation type="submission" date="2021-09" db="EMBL/GenBank/DDBJ databases">
        <authorList>
            <person name="Gilroy R."/>
        </authorList>
    </citation>
    <scope>NUCLEOTIDE SEQUENCE</scope>
    <source>
        <strain evidence="2">ChiGjej5B5-7349</strain>
    </source>
</reference>
<protein>
    <submittedName>
        <fullName evidence="2">Alpha/beta fold hydrolase</fullName>
    </submittedName>
</protein>
<evidence type="ECO:0000313" key="3">
    <source>
        <dbReference type="Proteomes" id="UP000784435"/>
    </source>
</evidence>
<dbReference type="AlphaFoldDB" id="A0A921SP21"/>
<feature type="domain" description="BAAT/Acyl-CoA thioester hydrolase C-terminal" evidence="1">
    <location>
        <begin position="131"/>
        <end position="301"/>
    </location>
</feature>
<dbReference type="InterPro" id="IPR029058">
    <property type="entry name" value="AB_hydrolase_fold"/>
</dbReference>
<keyword evidence="2" id="KW-0378">Hydrolase</keyword>
<dbReference type="Pfam" id="PF08840">
    <property type="entry name" value="BAAT_C"/>
    <property type="match status" value="1"/>
</dbReference>
<name>A0A921SP21_9MICO</name>
<dbReference type="SUPFAM" id="SSF53474">
    <property type="entry name" value="alpha/beta-Hydrolases"/>
    <property type="match status" value="1"/>
</dbReference>
<dbReference type="GO" id="GO:0047617">
    <property type="term" value="F:fatty acyl-CoA hydrolase activity"/>
    <property type="evidence" value="ECO:0007669"/>
    <property type="project" value="TreeGrafter"/>
</dbReference>
<dbReference type="Proteomes" id="UP000784435">
    <property type="component" value="Unassembled WGS sequence"/>
</dbReference>
<dbReference type="InterPro" id="IPR014940">
    <property type="entry name" value="BAAT_C"/>
</dbReference>
<comment type="caution">
    <text evidence="2">The sequence shown here is derived from an EMBL/GenBank/DDBJ whole genome shotgun (WGS) entry which is preliminary data.</text>
</comment>
<dbReference type="EMBL" id="DYUK01000186">
    <property type="protein sequence ID" value="HJG80487.1"/>
    <property type="molecule type" value="Genomic_DNA"/>
</dbReference>
<organism evidence="2 3">
    <name type="scientific">Brevibacterium senegalense</name>
    <dbReference type="NCBI Taxonomy" id="1033736"/>
    <lineage>
        <taxon>Bacteria</taxon>
        <taxon>Bacillati</taxon>
        <taxon>Actinomycetota</taxon>
        <taxon>Actinomycetes</taxon>
        <taxon>Micrococcales</taxon>
        <taxon>Brevibacteriaceae</taxon>
        <taxon>Brevibacterium</taxon>
    </lineage>
</organism>
<reference evidence="2" key="1">
    <citation type="journal article" date="2021" name="PeerJ">
        <title>Extensive microbial diversity within the chicken gut microbiome revealed by metagenomics and culture.</title>
        <authorList>
            <person name="Gilroy R."/>
            <person name="Ravi A."/>
            <person name="Getino M."/>
            <person name="Pursley I."/>
            <person name="Horton D.L."/>
            <person name="Alikhan N.F."/>
            <person name="Baker D."/>
            <person name="Gharbi K."/>
            <person name="Hall N."/>
            <person name="Watson M."/>
            <person name="Adriaenssens E.M."/>
            <person name="Foster-Nyarko E."/>
            <person name="Jarju S."/>
            <person name="Secka A."/>
            <person name="Antonio M."/>
            <person name="Oren A."/>
            <person name="Chaudhuri R.R."/>
            <person name="La Ragione R."/>
            <person name="Hildebrand F."/>
            <person name="Pallen M.J."/>
        </authorList>
    </citation>
    <scope>NUCLEOTIDE SEQUENCE</scope>
    <source>
        <strain evidence="2">ChiGjej5B5-7349</strain>
    </source>
</reference>
<dbReference type="PANTHER" id="PTHR10824">
    <property type="entry name" value="ACYL-COENZYME A THIOESTERASE-RELATED"/>
    <property type="match status" value="1"/>
</dbReference>
<dbReference type="GO" id="GO:0006631">
    <property type="term" value="P:fatty acid metabolic process"/>
    <property type="evidence" value="ECO:0007669"/>
    <property type="project" value="TreeGrafter"/>
</dbReference>
<sequence length="339" mass="36518">MTRTPKRRRARRGLVGTAVVLVVLVLLVITVRQVNAWRFGTAADVGDPQDLSTYALDQEGMSVEHITGDYLNGFHLVPDEATRDGVVVTFGGSEGSPDYERAVGLAAEGYEVYSLFFFGQDNQRPQLDRVPLEFFDELLDRLDDDAGPVTVLGSSKGAELALLLATDYPEIDNVVLYAPTVHVFQALAGAAESHSSWTRDGQEVPFLSFRDASPGALMEQLSATAFNFPVAYRATYESVVEGADPADVEAATLDPRAVTGGLLVFAGGDDAMWQGDTAAHRIDEDMPDAQVHVYPEAGHVFRGDGRIGMLETGGTAEANEAAGRDAEQALLETLTAWHD</sequence>
<dbReference type="GO" id="GO:0006637">
    <property type="term" value="P:acyl-CoA metabolic process"/>
    <property type="evidence" value="ECO:0007669"/>
    <property type="project" value="TreeGrafter"/>
</dbReference>